<evidence type="ECO:0000256" key="5">
    <source>
        <dbReference type="ARBA" id="ARBA00022777"/>
    </source>
</evidence>
<organism evidence="11 12">
    <name type="scientific">Anaeromyxobacter paludicola</name>
    <dbReference type="NCBI Taxonomy" id="2918171"/>
    <lineage>
        <taxon>Bacteria</taxon>
        <taxon>Pseudomonadati</taxon>
        <taxon>Myxococcota</taxon>
        <taxon>Myxococcia</taxon>
        <taxon>Myxococcales</taxon>
        <taxon>Cystobacterineae</taxon>
        <taxon>Anaeromyxobacteraceae</taxon>
        <taxon>Anaeromyxobacter</taxon>
    </lineage>
</organism>
<dbReference type="SUPFAM" id="SSF47226">
    <property type="entry name" value="Histidine-containing phosphotransfer domain, HPT domain"/>
    <property type="match status" value="1"/>
</dbReference>
<feature type="domain" description="CheW-like" evidence="9">
    <location>
        <begin position="584"/>
        <end position="718"/>
    </location>
</feature>
<evidence type="ECO:0000259" key="9">
    <source>
        <dbReference type="PROSITE" id="PS50851"/>
    </source>
</evidence>
<evidence type="ECO:0000259" key="10">
    <source>
        <dbReference type="PROSITE" id="PS50894"/>
    </source>
</evidence>
<dbReference type="InterPro" id="IPR004358">
    <property type="entry name" value="Sig_transdc_His_kin-like_C"/>
</dbReference>
<evidence type="ECO:0000313" key="12">
    <source>
        <dbReference type="Proteomes" id="UP001162734"/>
    </source>
</evidence>
<feature type="compositionally biased region" description="Low complexity" evidence="7">
    <location>
        <begin position="251"/>
        <end position="261"/>
    </location>
</feature>
<protein>
    <recommendedName>
        <fullName evidence="2">histidine kinase</fullName>
        <ecNumber evidence="2">2.7.13.3</ecNumber>
    </recommendedName>
</protein>
<keyword evidence="4" id="KW-0808">Transferase</keyword>
<dbReference type="PANTHER" id="PTHR43395:SF1">
    <property type="entry name" value="CHEMOTAXIS PROTEIN CHEA"/>
    <property type="match status" value="1"/>
</dbReference>
<evidence type="ECO:0000256" key="7">
    <source>
        <dbReference type="SAM" id="MobiDB-lite"/>
    </source>
</evidence>
<accession>A0ABM7X540</accession>
<dbReference type="InterPro" id="IPR036890">
    <property type="entry name" value="HATPase_C_sf"/>
</dbReference>
<evidence type="ECO:0000313" key="11">
    <source>
        <dbReference type="EMBL" id="BDG06932.1"/>
    </source>
</evidence>
<dbReference type="SUPFAM" id="SSF50341">
    <property type="entry name" value="CheW-like"/>
    <property type="match status" value="1"/>
</dbReference>
<dbReference type="Gene3D" id="3.30.565.10">
    <property type="entry name" value="Histidine kinase-like ATPase, C-terminal domain"/>
    <property type="match status" value="1"/>
</dbReference>
<dbReference type="PANTHER" id="PTHR43395">
    <property type="entry name" value="SENSOR HISTIDINE KINASE CHEA"/>
    <property type="match status" value="1"/>
</dbReference>
<dbReference type="Proteomes" id="UP001162734">
    <property type="component" value="Chromosome"/>
</dbReference>
<name>A0ABM7X540_9BACT</name>
<evidence type="ECO:0000256" key="1">
    <source>
        <dbReference type="ARBA" id="ARBA00000085"/>
    </source>
</evidence>
<dbReference type="SMART" id="SM00387">
    <property type="entry name" value="HATPase_c"/>
    <property type="match status" value="1"/>
</dbReference>
<evidence type="ECO:0000259" key="8">
    <source>
        <dbReference type="PROSITE" id="PS50109"/>
    </source>
</evidence>
<evidence type="ECO:0000256" key="4">
    <source>
        <dbReference type="ARBA" id="ARBA00022679"/>
    </source>
</evidence>
<dbReference type="Gene3D" id="2.30.30.40">
    <property type="entry name" value="SH3 Domains"/>
    <property type="match status" value="1"/>
</dbReference>
<dbReference type="EC" id="2.7.13.3" evidence="2"/>
<dbReference type="InterPro" id="IPR036097">
    <property type="entry name" value="HisK_dim/P_sf"/>
</dbReference>
<feature type="compositionally biased region" description="Low complexity" evidence="7">
    <location>
        <begin position="308"/>
        <end position="318"/>
    </location>
</feature>
<feature type="compositionally biased region" description="Low complexity" evidence="7">
    <location>
        <begin position="269"/>
        <end position="284"/>
    </location>
</feature>
<feature type="modified residue" description="Phosphohistidine" evidence="6">
    <location>
        <position position="56"/>
    </location>
</feature>
<proteinExistence type="predicted"/>
<dbReference type="CDD" id="cd00731">
    <property type="entry name" value="CheA_reg"/>
    <property type="match status" value="1"/>
</dbReference>
<dbReference type="RefSeq" id="WP_248343513.1">
    <property type="nucleotide sequence ID" value="NZ_AP025592.1"/>
</dbReference>
<evidence type="ECO:0000256" key="2">
    <source>
        <dbReference type="ARBA" id="ARBA00012438"/>
    </source>
</evidence>
<dbReference type="InterPro" id="IPR036641">
    <property type="entry name" value="HPT_dom_sf"/>
</dbReference>
<dbReference type="InterPro" id="IPR008207">
    <property type="entry name" value="Sig_transdc_His_kin_Hpt_dom"/>
</dbReference>
<dbReference type="CDD" id="cd00088">
    <property type="entry name" value="HPT"/>
    <property type="match status" value="1"/>
</dbReference>
<dbReference type="Pfam" id="PF02518">
    <property type="entry name" value="HATPase_c"/>
    <property type="match status" value="1"/>
</dbReference>
<keyword evidence="12" id="KW-1185">Reference proteome</keyword>
<feature type="region of interest" description="Disordered" evidence="7">
    <location>
        <begin position="251"/>
        <end position="323"/>
    </location>
</feature>
<dbReference type="InterPro" id="IPR051315">
    <property type="entry name" value="Bact_Chemotaxis_CheA"/>
</dbReference>
<sequence length="730" mass="77748">MAERPSEKALSEFISEAQENIEALDRDFLRLEDACKSSGSGEADPDILNAVFRAAHTLKGVSAMFGVERMARLAHALEDLLDAVRMGRRPLDLATFKLLNQATELLGRCIAEEAAGRPPVTGDAAEQLAQALRAKPAPASEAGGDPLQAYALDPALLSVLTEYEEHRLRHNLGKGARLFRVKVGFDLASFDTALDALKAGLKELGEVVSTLPSSDASDPNAIAFDLLFCSGSTRDAVKAVAGPAAVVDEVPRGQRAPSAPRAAPPPGLSPLGGSAPDAPASAIPLAPPPANLPISPAPAEAPLPPDLPLAGPGPAEPETGSLRSVSQAVRVDIHKLDRLMNVVGELVLVKTSLLQLAERMRGGEDQAALAAELHRESRSLERKLNDLQTGILEVRMVPLGQVFDKLSRMVRKLTRDLGKEIEFTTQGGDTELDKLIVEDLSDPLMHLIRNSLDHAIEPPEVRRQRGKPRAGLISLGASQKGSHVQIVVEDDGNGIDDARIREVAVKRGLVTQEQVAQMSRREVMNLIFVPGFSTAKQVTSLSGRGVGMDVVKNNIANLSGIIDLHTELGKGTRFEITLPVTLAIIRALVVSAAQRTYAVPLSSVLEILTVDPAELRTIETREVITLRGATLPLVRLARFFGTRGEEPRQKSMQVVVVGLAQERLGIAVDELTGQQDVVVKPLGRALGTIRGIAGATDLGNRRTVLVLDVGAIIEEVVRGEGVLEAVGQAG</sequence>
<dbReference type="Pfam" id="PF02895">
    <property type="entry name" value="H-kinase_dim"/>
    <property type="match status" value="1"/>
</dbReference>
<feature type="domain" description="HPt" evidence="10">
    <location>
        <begin position="2"/>
        <end position="116"/>
    </location>
</feature>
<dbReference type="PROSITE" id="PS50851">
    <property type="entry name" value="CHEW"/>
    <property type="match status" value="1"/>
</dbReference>
<dbReference type="InterPro" id="IPR036061">
    <property type="entry name" value="CheW-like_dom_sf"/>
</dbReference>
<dbReference type="PROSITE" id="PS50894">
    <property type="entry name" value="HPT"/>
    <property type="match status" value="1"/>
</dbReference>
<keyword evidence="3 6" id="KW-0597">Phosphoprotein</keyword>
<dbReference type="PROSITE" id="PS50109">
    <property type="entry name" value="HIS_KIN"/>
    <property type="match status" value="1"/>
</dbReference>
<feature type="domain" description="Histidine kinase" evidence="8">
    <location>
        <begin position="341"/>
        <end position="582"/>
    </location>
</feature>
<dbReference type="SUPFAM" id="SSF55874">
    <property type="entry name" value="ATPase domain of HSP90 chaperone/DNA topoisomerase II/histidine kinase"/>
    <property type="match status" value="1"/>
</dbReference>
<keyword evidence="5" id="KW-0418">Kinase</keyword>
<dbReference type="InterPro" id="IPR003594">
    <property type="entry name" value="HATPase_dom"/>
</dbReference>
<dbReference type="SMART" id="SM01231">
    <property type="entry name" value="H-kinase_dim"/>
    <property type="match status" value="1"/>
</dbReference>
<dbReference type="EMBL" id="AP025592">
    <property type="protein sequence ID" value="BDG06932.1"/>
    <property type="molecule type" value="Genomic_DNA"/>
</dbReference>
<evidence type="ECO:0000256" key="6">
    <source>
        <dbReference type="PROSITE-ProRule" id="PRU00110"/>
    </source>
</evidence>
<dbReference type="SMART" id="SM00260">
    <property type="entry name" value="CheW"/>
    <property type="match status" value="1"/>
</dbReference>
<dbReference type="InterPro" id="IPR037006">
    <property type="entry name" value="CheA-like_homodim_sf"/>
</dbReference>
<evidence type="ECO:0000256" key="3">
    <source>
        <dbReference type="ARBA" id="ARBA00022553"/>
    </source>
</evidence>
<dbReference type="Pfam" id="PF01627">
    <property type="entry name" value="Hpt"/>
    <property type="match status" value="1"/>
</dbReference>
<dbReference type="Pfam" id="PF01584">
    <property type="entry name" value="CheW"/>
    <property type="match status" value="1"/>
</dbReference>
<dbReference type="PRINTS" id="PR00344">
    <property type="entry name" value="BCTRLSENSOR"/>
</dbReference>
<dbReference type="InterPro" id="IPR002545">
    <property type="entry name" value="CheW-lke_dom"/>
</dbReference>
<dbReference type="Gene3D" id="1.20.120.160">
    <property type="entry name" value="HPT domain"/>
    <property type="match status" value="1"/>
</dbReference>
<dbReference type="CDD" id="cd16916">
    <property type="entry name" value="HATPase_CheA-like"/>
    <property type="match status" value="1"/>
</dbReference>
<dbReference type="SUPFAM" id="SSF47384">
    <property type="entry name" value="Homodimeric domain of signal transducing histidine kinase"/>
    <property type="match status" value="1"/>
</dbReference>
<comment type="catalytic activity">
    <reaction evidence="1">
        <text>ATP + protein L-histidine = ADP + protein N-phospho-L-histidine.</text>
        <dbReference type="EC" id="2.7.13.3"/>
    </reaction>
</comment>
<feature type="compositionally biased region" description="Pro residues" evidence="7">
    <location>
        <begin position="285"/>
        <end position="307"/>
    </location>
</feature>
<dbReference type="SMART" id="SM00073">
    <property type="entry name" value="HPT"/>
    <property type="match status" value="1"/>
</dbReference>
<gene>
    <name evidence="11" type="ORF">AMPC_00450</name>
</gene>
<dbReference type="InterPro" id="IPR004105">
    <property type="entry name" value="CheA-like_dim"/>
</dbReference>
<dbReference type="InterPro" id="IPR005467">
    <property type="entry name" value="His_kinase_dom"/>
</dbReference>
<reference evidence="12" key="1">
    <citation type="journal article" date="2022" name="Int. J. Syst. Evol. Microbiol.">
        <title>Anaeromyxobacter oryzae sp. nov., Anaeromyxobacter diazotrophicus sp. nov. and Anaeromyxobacter paludicola sp. nov., isolated from paddy soils.</title>
        <authorList>
            <person name="Itoh H."/>
            <person name="Xu Z."/>
            <person name="Mise K."/>
            <person name="Masuda Y."/>
            <person name="Ushijima N."/>
            <person name="Hayakawa C."/>
            <person name="Shiratori Y."/>
            <person name="Senoo K."/>
        </authorList>
    </citation>
    <scope>NUCLEOTIDE SEQUENCE [LARGE SCALE GENOMIC DNA]</scope>
    <source>
        <strain evidence="12">Red630</strain>
    </source>
</reference>
<dbReference type="Gene3D" id="1.10.287.560">
    <property type="entry name" value="Histidine kinase CheA-like, homodimeric domain"/>
    <property type="match status" value="1"/>
</dbReference>